<gene>
    <name evidence="2" type="ORF">A9Q68_06805</name>
</gene>
<dbReference type="RefSeq" id="WP_071793946.1">
    <property type="nucleotide sequence ID" value="NZ_LZDD01000002.1"/>
</dbReference>
<feature type="transmembrane region" description="Helical" evidence="1">
    <location>
        <begin position="139"/>
        <end position="160"/>
    </location>
</feature>
<evidence type="ECO:0000313" key="2">
    <source>
        <dbReference type="EMBL" id="OJF71691.1"/>
    </source>
</evidence>
<organism evidence="2 3">
    <name type="scientific">Streptococcus bovimastitidis</name>
    <dbReference type="NCBI Taxonomy" id="1856638"/>
    <lineage>
        <taxon>Bacteria</taxon>
        <taxon>Bacillati</taxon>
        <taxon>Bacillota</taxon>
        <taxon>Bacilli</taxon>
        <taxon>Lactobacillales</taxon>
        <taxon>Streptococcaceae</taxon>
        <taxon>Streptococcus</taxon>
    </lineage>
</organism>
<accession>A0A1L8MLT1</accession>
<keyword evidence="2" id="KW-0808">Transferase</keyword>
<comment type="caution">
    <text evidence="2">The sequence shown here is derived from an EMBL/GenBank/DDBJ whole genome shotgun (WGS) entry which is preliminary data.</text>
</comment>
<evidence type="ECO:0000313" key="3">
    <source>
        <dbReference type="Proteomes" id="UP000182015"/>
    </source>
</evidence>
<keyword evidence="1" id="KW-0812">Transmembrane</keyword>
<reference evidence="3" key="1">
    <citation type="submission" date="2016-06" db="EMBL/GenBank/DDBJ databases">
        <authorList>
            <person name="de Vries S.P.W."/>
            <person name="Hadjirin N.F."/>
            <person name="Lay E.M."/>
            <person name="Zadoks R.N."/>
            <person name="Peacock S.J."/>
            <person name="Parkhill J."/>
            <person name="Grant A.J."/>
            <person name="Mcdougall S."/>
            <person name="Holmes M.A."/>
        </authorList>
    </citation>
    <scope>NUCLEOTIDE SEQUENCE [LARGE SCALE GENOMIC DNA]</scope>
    <source>
        <strain evidence="3">NZ1587</strain>
    </source>
</reference>
<evidence type="ECO:0000256" key="1">
    <source>
        <dbReference type="SAM" id="Phobius"/>
    </source>
</evidence>
<keyword evidence="3" id="KW-1185">Reference proteome</keyword>
<dbReference type="GO" id="GO:0004674">
    <property type="term" value="F:protein serine/threonine kinase activity"/>
    <property type="evidence" value="ECO:0007669"/>
    <property type="project" value="UniProtKB-KW"/>
</dbReference>
<feature type="transmembrane region" description="Helical" evidence="1">
    <location>
        <begin position="166"/>
        <end position="187"/>
    </location>
</feature>
<dbReference type="Proteomes" id="UP000182015">
    <property type="component" value="Unassembled WGS sequence"/>
</dbReference>
<keyword evidence="2" id="KW-0723">Serine/threonine-protein kinase</keyword>
<protein>
    <submittedName>
        <fullName evidence="2">Serine/threonine protein kinase</fullName>
    </submittedName>
</protein>
<dbReference type="STRING" id="1856638.A9Q68_06805"/>
<feature type="transmembrane region" description="Helical" evidence="1">
    <location>
        <begin position="20"/>
        <end position="38"/>
    </location>
</feature>
<feature type="transmembrane region" description="Helical" evidence="1">
    <location>
        <begin position="248"/>
        <end position="268"/>
    </location>
</feature>
<dbReference type="EMBL" id="LZDD01000002">
    <property type="protein sequence ID" value="OJF71691.1"/>
    <property type="molecule type" value="Genomic_DNA"/>
</dbReference>
<keyword evidence="2" id="KW-0418">Kinase</keyword>
<feature type="transmembrane region" description="Helical" evidence="1">
    <location>
        <begin position="89"/>
        <end position="118"/>
    </location>
</feature>
<feature type="transmembrane region" description="Helical" evidence="1">
    <location>
        <begin position="50"/>
        <end position="69"/>
    </location>
</feature>
<dbReference type="OrthoDB" id="2233990at2"/>
<keyword evidence="1" id="KW-0472">Membrane</keyword>
<dbReference type="AlphaFoldDB" id="A0A1L8MLT1"/>
<name>A0A1L8MLT1_9STRE</name>
<proteinExistence type="predicted"/>
<keyword evidence="1" id="KW-1133">Transmembrane helix</keyword>
<sequence length="273" mass="31746">MDASLKLNWYKFKAGYWDFIKVLFGILLFEVLILFIQNDGFLEDFETSRMTLFLLLFSASLLILVQNSIYISKEYAILERDFFSGLNRLWYGLTSLVFGFIFALLETIFFLFSFQILLWFFEKDLPKHGSFFQNINFELFLTVLLLFIAAHFIALVVSVISRESVISSIILSVVIGIAQFSLSGTILQLPKSIKQFSNLVFLGYGHKLFGMSAKIRKLPSILEKFHVPVNPSQLKQFKISDQLFVHHWLALLAHIVVYALLFIIILQFRRRKQ</sequence>